<dbReference type="GO" id="GO:0043410">
    <property type="term" value="P:positive regulation of MAPK cascade"/>
    <property type="evidence" value="ECO:0007669"/>
    <property type="project" value="InterPro"/>
</dbReference>
<evidence type="ECO:0000256" key="4">
    <source>
        <dbReference type="ARBA" id="ARBA00016099"/>
    </source>
</evidence>
<sequence length="141" mass="14899">MNDGTGTSPTSYPQAIGDGARETSGSFNKSDQQSMLSRILNQTANNVIDVTTVEPHSLEKGEFIERAKQYQHYGNTGSSSSRIPQGALPPGTAAPQVVLAAEPVSAHDINLVKNFSEQTSSALKNFEVSGGEPFVVQFGAT</sequence>
<evidence type="ECO:0000313" key="14">
    <source>
        <dbReference type="Proteomes" id="UP001152795"/>
    </source>
</evidence>
<feature type="compositionally biased region" description="Polar residues" evidence="12">
    <location>
        <begin position="23"/>
        <end position="34"/>
    </location>
</feature>
<evidence type="ECO:0000256" key="12">
    <source>
        <dbReference type="SAM" id="MobiDB-lite"/>
    </source>
</evidence>
<dbReference type="PANTHER" id="PTHR13401">
    <property type="entry name" value="RAGULATOR COMPLEX PROTEIN LAMTOR1"/>
    <property type="match status" value="1"/>
</dbReference>
<dbReference type="GO" id="GO:0005765">
    <property type="term" value="C:lysosomal membrane"/>
    <property type="evidence" value="ECO:0007669"/>
    <property type="project" value="UniProtKB-SubCell"/>
</dbReference>
<dbReference type="GO" id="GO:0007040">
    <property type="term" value="P:lysosome organization"/>
    <property type="evidence" value="ECO:0007669"/>
    <property type="project" value="InterPro"/>
</dbReference>
<dbReference type="Proteomes" id="UP001152795">
    <property type="component" value="Unassembled WGS sequence"/>
</dbReference>
<comment type="similarity">
    <text evidence="3">Belongs to the LAMTOR1 family.</text>
</comment>
<dbReference type="InterPro" id="IPR028209">
    <property type="entry name" value="LAMTOR1/MEH1"/>
</dbReference>
<feature type="compositionally biased region" description="Polar residues" evidence="12">
    <location>
        <begin position="72"/>
        <end position="83"/>
    </location>
</feature>
<dbReference type="GO" id="GO:0005085">
    <property type="term" value="F:guanyl-nucleotide exchange factor activity"/>
    <property type="evidence" value="ECO:0007669"/>
    <property type="project" value="TreeGrafter"/>
</dbReference>
<dbReference type="AlphaFoldDB" id="A0A7D9LP81"/>
<organism evidence="13 14">
    <name type="scientific">Paramuricea clavata</name>
    <name type="common">Red gorgonian</name>
    <name type="synonym">Violescent sea-whip</name>
    <dbReference type="NCBI Taxonomy" id="317549"/>
    <lineage>
        <taxon>Eukaryota</taxon>
        <taxon>Metazoa</taxon>
        <taxon>Cnidaria</taxon>
        <taxon>Anthozoa</taxon>
        <taxon>Octocorallia</taxon>
        <taxon>Malacalcyonacea</taxon>
        <taxon>Plexauridae</taxon>
        <taxon>Paramuricea</taxon>
    </lineage>
</organism>
<evidence type="ECO:0000256" key="8">
    <source>
        <dbReference type="ARBA" id="ARBA00023139"/>
    </source>
</evidence>
<evidence type="ECO:0000256" key="2">
    <source>
        <dbReference type="ARBA" id="ARBA00004577"/>
    </source>
</evidence>
<dbReference type="GO" id="GO:0042632">
    <property type="term" value="P:cholesterol homeostasis"/>
    <property type="evidence" value="ECO:0007669"/>
    <property type="project" value="InterPro"/>
</dbReference>
<keyword evidence="5" id="KW-0519">Myristate</keyword>
<dbReference type="GO" id="GO:0001919">
    <property type="term" value="P:regulation of receptor recycling"/>
    <property type="evidence" value="ECO:0007669"/>
    <property type="project" value="InterPro"/>
</dbReference>
<feature type="region of interest" description="Disordered" evidence="12">
    <location>
        <begin position="1"/>
        <end position="34"/>
    </location>
</feature>
<evidence type="ECO:0000256" key="5">
    <source>
        <dbReference type="ARBA" id="ARBA00022707"/>
    </source>
</evidence>
<keyword evidence="7" id="KW-0472">Membrane</keyword>
<reference evidence="13" key="1">
    <citation type="submission" date="2020-04" db="EMBL/GenBank/DDBJ databases">
        <authorList>
            <person name="Alioto T."/>
            <person name="Alioto T."/>
            <person name="Gomez Garrido J."/>
        </authorList>
    </citation>
    <scope>NUCLEOTIDE SEQUENCE</scope>
    <source>
        <strain evidence="13">A484AB</strain>
    </source>
</reference>
<keyword evidence="9" id="KW-0458">Lysosome</keyword>
<name>A0A7D9LP81_PARCT</name>
<feature type="compositionally biased region" description="Polar residues" evidence="12">
    <location>
        <begin position="1"/>
        <end position="13"/>
    </location>
</feature>
<evidence type="ECO:0000256" key="10">
    <source>
        <dbReference type="ARBA" id="ARBA00023288"/>
    </source>
</evidence>
<protein>
    <recommendedName>
        <fullName evidence="4">Ragulator complex protein LAMTOR1</fullName>
    </recommendedName>
    <alternativeName>
        <fullName evidence="11">Late endosomal/lysosomal adaptor and MAPK and MTOR activator 1</fullName>
    </alternativeName>
</protein>
<keyword evidence="10" id="KW-0449">Lipoprotein</keyword>
<dbReference type="GO" id="GO:0032008">
    <property type="term" value="P:positive regulation of TOR signaling"/>
    <property type="evidence" value="ECO:0007669"/>
    <property type="project" value="InterPro"/>
</dbReference>
<dbReference type="GO" id="GO:0071986">
    <property type="term" value="C:Ragulator complex"/>
    <property type="evidence" value="ECO:0007669"/>
    <property type="project" value="InterPro"/>
</dbReference>
<evidence type="ECO:0000256" key="6">
    <source>
        <dbReference type="ARBA" id="ARBA00022753"/>
    </source>
</evidence>
<dbReference type="GO" id="GO:0071230">
    <property type="term" value="P:cellular response to amino acid stimulus"/>
    <property type="evidence" value="ECO:0007669"/>
    <property type="project" value="InterPro"/>
</dbReference>
<evidence type="ECO:0000256" key="11">
    <source>
        <dbReference type="ARBA" id="ARBA00032695"/>
    </source>
</evidence>
<evidence type="ECO:0000313" key="13">
    <source>
        <dbReference type="EMBL" id="CAB4036297.1"/>
    </source>
</evidence>
<dbReference type="SMART" id="SM01262">
    <property type="entry name" value="LAMTOR"/>
    <property type="match status" value="1"/>
</dbReference>
<evidence type="ECO:0000256" key="1">
    <source>
        <dbReference type="ARBA" id="ARBA00004122"/>
    </source>
</evidence>
<dbReference type="Pfam" id="PF15454">
    <property type="entry name" value="LAMTOR"/>
    <property type="match status" value="1"/>
</dbReference>
<dbReference type="EMBL" id="CACRXK020021875">
    <property type="protein sequence ID" value="CAB4036297.1"/>
    <property type="molecule type" value="Genomic_DNA"/>
</dbReference>
<dbReference type="OrthoDB" id="5562028at2759"/>
<dbReference type="GO" id="GO:0031902">
    <property type="term" value="C:late endosome membrane"/>
    <property type="evidence" value="ECO:0007669"/>
    <property type="project" value="UniProtKB-SubCell"/>
</dbReference>
<evidence type="ECO:0000256" key="3">
    <source>
        <dbReference type="ARBA" id="ARBA00010861"/>
    </source>
</evidence>
<dbReference type="GO" id="GO:0016197">
    <property type="term" value="P:endosomal transport"/>
    <property type="evidence" value="ECO:0007669"/>
    <property type="project" value="InterPro"/>
</dbReference>
<evidence type="ECO:0000256" key="7">
    <source>
        <dbReference type="ARBA" id="ARBA00023136"/>
    </source>
</evidence>
<dbReference type="PANTHER" id="PTHR13401:SF2">
    <property type="entry name" value="RAGULATOR COMPLEX PROTEIN LAMTOR1"/>
    <property type="match status" value="1"/>
</dbReference>
<proteinExistence type="inferred from homology"/>
<feature type="region of interest" description="Disordered" evidence="12">
    <location>
        <begin position="72"/>
        <end position="92"/>
    </location>
</feature>
<comment type="subcellular location">
    <subcellularLocation>
        <location evidence="2">Late endosome membrane</location>
        <topology evidence="2">Lipid-anchor</topology>
        <orientation evidence="2">Cytoplasmic side</orientation>
    </subcellularLocation>
    <subcellularLocation>
        <location evidence="1">Lysosome membrane</location>
        <topology evidence="1">Lipid-anchor</topology>
        <orientation evidence="1">Cytoplasmic side</orientation>
    </subcellularLocation>
</comment>
<evidence type="ECO:0000256" key="9">
    <source>
        <dbReference type="ARBA" id="ARBA00023228"/>
    </source>
</evidence>
<dbReference type="GO" id="GO:0045121">
    <property type="term" value="C:membrane raft"/>
    <property type="evidence" value="ECO:0007669"/>
    <property type="project" value="InterPro"/>
</dbReference>
<dbReference type="GO" id="GO:0060090">
    <property type="term" value="F:molecular adaptor activity"/>
    <property type="evidence" value="ECO:0007669"/>
    <property type="project" value="TreeGrafter"/>
</dbReference>
<keyword evidence="8" id="KW-0564">Palmitate</keyword>
<keyword evidence="14" id="KW-1185">Reference proteome</keyword>
<accession>A0A7D9LP81</accession>
<comment type="caution">
    <text evidence="13">The sequence shown here is derived from an EMBL/GenBank/DDBJ whole genome shotgun (WGS) entry which is preliminary data.</text>
</comment>
<gene>
    <name evidence="13" type="ORF">PACLA_8A046288</name>
</gene>
<keyword evidence="6" id="KW-0967">Endosome</keyword>